<dbReference type="NCBIfam" id="NF041200">
    <property type="entry name" value="mob_BfmA_Nterm"/>
    <property type="match status" value="1"/>
</dbReference>
<keyword evidence="2" id="KW-1185">Reference proteome</keyword>
<protein>
    <submittedName>
        <fullName evidence="1">Uncharacterized protein</fullName>
    </submittedName>
</protein>
<name>A0ABM7S8I3_9FLAO</name>
<dbReference type="InterPro" id="IPR048012">
    <property type="entry name" value="BfmA-like_N"/>
</dbReference>
<sequence>MNTEKKNIDIRLNGLMVSRWTNLKKRFGYNTNIKLVEDILYFFETNPVNPKDKFTSVLDKVLSKMDEFNNDNNRVIAVVRKIENDKLNPIFRTVTQDLNHKIDDIKQYVYEGINSSQNVTSIEPKTNEKEIENVIKKYEEKLKTQDKLYNLSEKINDDNHKKISSICKNLNEIKNKYSVEKGTFSKPKIVLELSEEEFLKLIKY</sequence>
<proteinExistence type="predicted"/>
<reference evidence="1 2" key="1">
    <citation type="submission" date="2021-06" db="EMBL/GenBank/DDBJ databases">
        <title>Whole genome sequences of Flavobacterium sp. KK2020170 and assembly.</title>
        <authorList>
            <person name="Kitahara K."/>
            <person name="Miyoshi S."/>
            <person name="Uesaka K."/>
        </authorList>
    </citation>
    <scope>NUCLEOTIDE SEQUENCE [LARGE SCALE GENOMIC DNA]</scope>
    <source>
        <strain evidence="1 2">KK2020170</strain>
    </source>
</reference>
<organism evidence="1 2">
    <name type="scientific">Flavobacterium okayamense</name>
    <dbReference type="NCBI Taxonomy" id="2830782"/>
    <lineage>
        <taxon>Bacteria</taxon>
        <taxon>Pseudomonadati</taxon>
        <taxon>Bacteroidota</taxon>
        <taxon>Flavobacteriia</taxon>
        <taxon>Flavobacteriales</taxon>
        <taxon>Flavobacteriaceae</taxon>
        <taxon>Flavobacterium</taxon>
    </lineage>
</organism>
<gene>
    <name evidence="1" type="ORF">KK2020170_18400</name>
</gene>
<accession>A0ABM7S8I3</accession>
<evidence type="ECO:0000313" key="2">
    <source>
        <dbReference type="Proteomes" id="UP000825258"/>
    </source>
</evidence>
<evidence type="ECO:0000313" key="1">
    <source>
        <dbReference type="EMBL" id="BCY28972.1"/>
    </source>
</evidence>
<dbReference type="Proteomes" id="UP000825258">
    <property type="component" value="Chromosome"/>
</dbReference>
<dbReference type="RefSeq" id="WP_221258076.1">
    <property type="nucleotide sequence ID" value="NZ_AP024749.1"/>
</dbReference>
<dbReference type="EMBL" id="AP024749">
    <property type="protein sequence ID" value="BCY28972.1"/>
    <property type="molecule type" value="Genomic_DNA"/>
</dbReference>